<dbReference type="RefSeq" id="WP_068998420.1">
    <property type="nucleotide sequence ID" value="NZ_MDTQ01000001.1"/>
</dbReference>
<proteinExistence type="predicted"/>
<dbReference type="OrthoDB" id="9156081at2"/>
<accession>A0A1E2VA26</accession>
<evidence type="ECO:0000313" key="1">
    <source>
        <dbReference type="EMBL" id="ODC03841.1"/>
    </source>
</evidence>
<comment type="caution">
    <text evidence="1">The sequence shown here is derived from an EMBL/GenBank/DDBJ whole genome shotgun (WGS) entry which is preliminary data.</text>
</comment>
<protein>
    <submittedName>
        <fullName evidence="1">Uncharacterized protein</fullName>
    </submittedName>
</protein>
<name>A0A1E2VA26_9GAMM</name>
<sequence>MIQWDDYLVARQSGVKKLWKPLLENKISYLESLQGEQLKLEIHNLCVEYFDHGCTTIPIQHPKILSKVLNLWADEIALENEQYLLWAYKAIGFKGIEDIIGLEKPEHLLDTILQSNPDHDEAKALMFLSQIDALDFALHELPHGLLLNESVCLAAIARCESLIAEKPELADCKTRFGGDFNHYKRLYFSWIEYKNAGIQEDFFQWIS</sequence>
<gene>
    <name evidence="1" type="ORF">BFW38_10085</name>
</gene>
<dbReference type="AlphaFoldDB" id="A0A1E2VA26"/>
<dbReference type="EMBL" id="MDTQ01000001">
    <property type="protein sequence ID" value="ODC03841.1"/>
    <property type="molecule type" value="Genomic_DNA"/>
</dbReference>
<dbReference type="Proteomes" id="UP000094291">
    <property type="component" value="Unassembled WGS sequence"/>
</dbReference>
<organism evidence="1 2">
    <name type="scientific">Terasakiispira papahanaumokuakeensis</name>
    <dbReference type="NCBI Taxonomy" id="197479"/>
    <lineage>
        <taxon>Bacteria</taxon>
        <taxon>Pseudomonadati</taxon>
        <taxon>Pseudomonadota</taxon>
        <taxon>Gammaproteobacteria</taxon>
        <taxon>Oceanospirillales</taxon>
        <taxon>Terasakiispira</taxon>
    </lineage>
</organism>
<reference evidence="1 2" key="1">
    <citation type="submission" date="2016-08" db="EMBL/GenBank/DDBJ databases">
        <authorList>
            <person name="Seilhamer J.J."/>
        </authorList>
    </citation>
    <scope>NUCLEOTIDE SEQUENCE [LARGE SCALE GENOMIC DNA]</scope>
    <source>
        <strain evidence="1 2">PH27A</strain>
    </source>
</reference>
<dbReference type="STRING" id="197479.BFW38_10085"/>
<evidence type="ECO:0000313" key="2">
    <source>
        <dbReference type="Proteomes" id="UP000094291"/>
    </source>
</evidence>
<keyword evidence="2" id="KW-1185">Reference proteome</keyword>